<name>A0A1B0AEC3_GLOPL</name>
<sequence length="66" mass="7775">MTLDDLTFSNKTIPCIADCIMVYTYLPAIAMIVLFSSRVMRENYIYRPTIFMAFINRFRREGKLAK</sequence>
<proteinExistence type="predicted"/>
<dbReference type="Proteomes" id="UP000092445">
    <property type="component" value="Unassembled WGS sequence"/>
</dbReference>
<keyword evidence="1" id="KW-0812">Transmembrane</keyword>
<reference evidence="2" key="2">
    <citation type="submission" date="2020-05" db="UniProtKB">
        <authorList>
            <consortium name="EnsemblMetazoa"/>
        </authorList>
    </citation>
    <scope>IDENTIFICATION</scope>
    <source>
        <strain evidence="2">IAEA</strain>
    </source>
</reference>
<keyword evidence="1" id="KW-0472">Membrane</keyword>
<dbReference type="VEuPathDB" id="VectorBase:GPAI043037"/>
<accession>A0A1B0AEC3</accession>
<protein>
    <submittedName>
        <fullName evidence="2">Uncharacterized protein</fullName>
    </submittedName>
</protein>
<reference evidence="3" key="1">
    <citation type="submission" date="2014-03" db="EMBL/GenBank/DDBJ databases">
        <authorList>
            <person name="Aksoy S."/>
            <person name="Warren W."/>
            <person name="Wilson R.K."/>
        </authorList>
    </citation>
    <scope>NUCLEOTIDE SEQUENCE [LARGE SCALE GENOMIC DNA]</scope>
    <source>
        <strain evidence="3">IAEA</strain>
    </source>
</reference>
<evidence type="ECO:0000313" key="3">
    <source>
        <dbReference type="Proteomes" id="UP000092445"/>
    </source>
</evidence>
<keyword evidence="3" id="KW-1185">Reference proteome</keyword>
<organism evidence="2 3">
    <name type="scientific">Glossina pallidipes</name>
    <name type="common">Tsetse fly</name>
    <dbReference type="NCBI Taxonomy" id="7398"/>
    <lineage>
        <taxon>Eukaryota</taxon>
        <taxon>Metazoa</taxon>
        <taxon>Ecdysozoa</taxon>
        <taxon>Arthropoda</taxon>
        <taxon>Hexapoda</taxon>
        <taxon>Insecta</taxon>
        <taxon>Pterygota</taxon>
        <taxon>Neoptera</taxon>
        <taxon>Endopterygota</taxon>
        <taxon>Diptera</taxon>
        <taxon>Brachycera</taxon>
        <taxon>Muscomorpha</taxon>
        <taxon>Hippoboscoidea</taxon>
        <taxon>Glossinidae</taxon>
        <taxon>Glossina</taxon>
    </lineage>
</organism>
<evidence type="ECO:0000313" key="2">
    <source>
        <dbReference type="EnsemblMetazoa" id="GPAI043037-PA"/>
    </source>
</evidence>
<dbReference type="AlphaFoldDB" id="A0A1B0AEC3"/>
<evidence type="ECO:0000256" key="1">
    <source>
        <dbReference type="SAM" id="Phobius"/>
    </source>
</evidence>
<dbReference type="EnsemblMetazoa" id="GPAI043037-RA">
    <property type="protein sequence ID" value="GPAI043037-PA"/>
    <property type="gene ID" value="GPAI043037"/>
</dbReference>
<feature type="transmembrane region" description="Helical" evidence="1">
    <location>
        <begin position="20"/>
        <end position="37"/>
    </location>
</feature>
<keyword evidence="1" id="KW-1133">Transmembrane helix</keyword>